<dbReference type="RefSeq" id="WP_099479991.1">
    <property type="nucleotide sequence ID" value="NZ_CP016809.1"/>
</dbReference>
<feature type="compositionally biased region" description="Basic and acidic residues" evidence="1">
    <location>
        <begin position="73"/>
        <end position="98"/>
    </location>
</feature>
<reference evidence="2" key="1">
    <citation type="submission" date="2016-08" db="EMBL/GenBank/DDBJ databases">
        <title>Complete Genome Seqeunce of Paenibacillus sp. nov. IHBB 9852 from high altitute lake of Indian trans-Himalayas.</title>
        <authorList>
            <person name="Kiran S."/>
            <person name="Swarnkar M.K."/>
            <person name="Rana A."/>
            <person name="Tewari R."/>
            <person name="Gulati A."/>
        </authorList>
    </citation>
    <scope>NUCLEOTIDE SEQUENCE [LARGE SCALE GENOMIC DNA]</scope>
    <source>
        <strain evidence="2">IHBB 9852</strain>
    </source>
</reference>
<proteinExistence type="predicted"/>
<evidence type="ECO:0000256" key="1">
    <source>
        <dbReference type="SAM" id="MobiDB-lite"/>
    </source>
</evidence>
<organism evidence="2">
    <name type="scientific">Paenibacillus ihbetae</name>
    <dbReference type="NCBI Taxonomy" id="1870820"/>
    <lineage>
        <taxon>Bacteria</taxon>
        <taxon>Bacillati</taxon>
        <taxon>Bacillota</taxon>
        <taxon>Bacilli</taxon>
        <taxon>Bacillales</taxon>
        <taxon>Paenibacillaceae</taxon>
        <taxon>Paenibacillus</taxon>
    </lineage>
</organism>
<name>A0A1B2E815_9BACL</name>
<feature type="region of interest" description="Disordered" evidence="1">
    <location>
        <begin position="73"/>
        <end position="108"/>
    </location>
</feature>
<accession>A0A1B2E815</accession>
<dbReference type="EMBL" id="CP016809">
    <property type="protein sequence ID" value="ANY76091.1"/>
    <property type="molecule type" value="Genomic_DNA"/>
</dbReference>
<dbReference type="Pfam" id="PF11208">
    <property type="entry name" value="DUF2992"/>
    <property type="match status" value="1"/>
</dbReference>
<feature type="compositionally biased region" description="Basic residues" evidence="1">
    <location>
        <begin position="99"/>
        <end position="108"/>
    </location>
</feature>
<sequence>MVGKEPKDQEILDFIKNDLDQIITRLSKEVFAGSIERDRRVNPKRLARKVSRELERRGVSSFAQEALKLEYAQRKKEKKVQSRDQREALKERKRELRIQRLKAKHRGK</sequence>
<dbReference type="InterPro" id="IPR016787">
    <property type="entry name" value="UCP021328"/>
</dbReference>
<gene>
    <name evidence="2" type="ORF">BBD41_27885</name>
</gene>
<protein>
    <recommendedName>
        <fullName evidence="3">DUF2992 domain-containing protein</fullName>
    </recommendedName>
</protein>
<evidence type="ECO:0000313" key="2">
    <source>
        <dbReference type="EMBL" id="ANY76091.1"/>
    </source>
</evidence>
<evidence type="ECO:0008006" key="3">
    <source>
        <dbReference type="Google" id="ProtNLM"/>
    </source>
</evidence>
<dbReference type="AlphaFoldDB" id="A0A1B2E815"/>
<dbReference type="KEGG" id="pib:BBD41_27885"/>